<dbReference type="EMBL" id="BGZK01000570">
    <property type="protein sequence ID" value="GBP50685.1"/>
    <property type="molecule type" value="Genomic_DNA"/>
</dbReference>
<protein>
    <submittedName>
        <fullName evidence="1">Uncharacterized protein</fullName>
    </submittedName>
</protein>
<dbReference type="Proteomes" id="UP000299102">
    <property type="component" value="Unassembled WGS sequence"/>
</dbReference>
<keyword evidence="2" id="KW-1185">Reference proteome</keyword>
<reference evidence="1 2" key="1">
    <citation type="journal article" date="2019" name="Commun. Biol.">
        <title>The bagworm genome reveals a unique fibroin gene that provides high tensile strength.</title>
        <authorList>
            <person name="Kono N."/>
            <person name="Nakamura H."/>
            <person name="Ohtoshi R."/>
            <person name="Tomita M."/>
            <person name="Numata K."/>
            <person name="Arakawa K."/>
        </authorList>
    </citation>
    <scope>NUCLEOTIDE SEQUENCE [LARGE SCALE GENOMIC DNA]</scope>
</reference>
<organism evidence="1 2">
    <name type="scientific">Eumeta variegata</name>
    <name type="common">Bagworm moth</name>
    <name type="synonym">Eumeta japonica</name>
    <dbReference type="NCBI Taxonomy" id="151549"/>
    <lineage>
        <taxon>Eukaryota</taxon>
        <taxon>Metazoa</taxon>
        <taxon>Ecdysozoa</taxon>
        <taxon>Arthropoda</taxon>
        <taxon>Hexapoda</taxon>
        <taxon>Insecta</taxon>
        <taxon>Pterygota</taxon>
        <taxon>Neoptera</taxon>
        <taxon>Endopterygota</taxon>
        <taxon>Lepidoptera</taxon>
        <taxon>Glossata</taxon>
        <taxon>Ditrysia</taxon>
        <taxon>Tineoidea</taxon>
        <taxon>Psychidae</taxon>
        <taxon>Oiketicinae</taxon>
        <taxon>Eumeta</taxon>
    </lineage>
</organism>
<proteinExistence type="predicted"/>
<gene>
    <name evidence="1" type="ORF">EVAR_34193_1</name>
</gene>
<evidence type="ECO:0000313" key="2">
    <source>
        <dbReference type="Proteomes" id="UP000299102"/>
    </source>
</evidence>
<comment type="caution">
    <text evidence="1">The sequence shown here is derived from an EMBL/GenBank/DDBJ whole genome shotgun (WGS) entry which is preliminary data.</text>
</comment>
<dbReference type="AlphaFoldDB" id="A0A4C1WKP4"/>
<sequence length="213" mass="24113">MRHIKKDICTYYEKKVPVSRMNVSDRPSHVQSMGTCVPWRSIQRLTAVTSPTTAPTVCNSIGAVVDKMEHLDKPALSTTDSIKDLNVLKYVQSPGAAGAEVRLVYNSGRGFGSSRYLINVRIAGRRYQPVACFMYARPCYNAHAHCARIRRCIDAKQKRNTTKLQRRLHGRWAVVLYVSSKRAYKDEYESMQRLTVDSGPLQITSSSFTNTDY</sequence>
<evidence type="ECO:0000313" key="1">
    <source>
        <dbReference type="EMBL" id="GBP50685.1"/>
    </source>
</evidence>
<name>A0A4C1WKP4_EUMVA</name>
<accession>A0A4C1WKP4</accession>